<dbReference type="AlphaFoldDB" id="A0A2S5B2D9"/>
<evidence type="ECO:0000256" key="2">
    <source>
        <dbReference type="SAM" id="Phobius"/>
    </source>
</evidence>
<evidence type="ECO:0000256" key="1">
    <source>
        <dbReference type="SAM" id="MobiDB-lite"/>
    </source>
</evidence>
<comment type="caution">
    <text evidence="4">The sequence shown here is derived from an EMBL/GenBank/DDBJ whole genome shotgun (WGS) entry which is preliminary data.</text>
</comment>
<gene>
    <name evidence="4" type="ORF">BMF94_6040</name>
</gene>
<dbReference type="GO" id="GO:0006281">
    <property type="term" value="P:DNA repair"/>
    <property type="evidence" value="ECO:0007669"/>
    <property type="project" value="TreeGrafter"/>
</dbReference>
<dbReference type="EMBL" id="PJQD01000095">
    <property type="protein sequence ID" value="POY70952.1"/>
    <property type="molecule type" value="Genomic_DNA"/>
</dbReference>
<accession>A0A2S5B2D9</accession>
<evidence type="ECO:0000313" key="5">
    <source>
        <dbReference type="Proteomes" id="UP000237144"/>
    </source>
</evidence>
<keyword evidence="5" id="KW-1185">Reference proteome</keyword>
<sequence length="307" mass="33870">MARPTQKRSRTRARHSDDNDNESDATDYSSDQQQQQRKKGGKQKQAANRKKQQQRARSATDSSSSEFDSDDSTDADGAGTGRKGKQDLTEDEKKFYIQGMVRFVLFNESHRRVLRRQDIVKAVLTDGRGRHFNNLLPKVQKILREVLGLDLVALRQKESASGKPQPKAYIIRSLVPVPLLRHSHTHTYSSLSFAPDSSISSAEPVATTGRKTLRSELAAWNADGDALPDDEDDEGGGGEWEKAVMRGVKREEGALYGILGVVLALILVNGKVLGDDQLISYLKRLSLKPSSTVPLSLAAPHPDSITL</sequence>
<dbReference type="InterPro" id="IPR041898">
    <property type="entry name" value="MAGE_WH1"/>
</dbReference>
<feature type="region of interest" description="Disordered" evidence="1">
    <location>
        <begin position="1"/>
        <end position="87"/>
    </location>
</feature>
<organism evidence="4 5">
    <name type="scientific">Rhodotorula taiwanensis</name>
    <dbReference type="NCBI Taxonomy" id="741276"/>
    <lineage>
        <taxon>Eukaryota</taxon>
        <taxon>Fungi</taxon>
        <taxon>Dikarya</taxon>
        <taxon>Basidiomycota</taxon>
        <taxon>Pucciniomycotina</taxon>
        <taxon>Microbotryomycetes</taxon>
        <taxon>Sporidiobolales</taxon>
        <taxon>Sporidiobolaceae</taxon>
        <taxon>Rhodotorula</taxon>
    </lineage>
</organism>
<dbReference type="OrthoDB" id="205198at2759"/>
<dbReference type="Proteomes" id="UP000237144">
    <property type="component" value="Unassembled WGS sequence"/>
</dbReference>
<dbReference type="Gene3D" id="1.10.10.1210">
    <property type="entry name" value="MAGE homology domain, winged helix WH2 motif"/>
    <property type="match status" value="1"/>
</dbReference>
<keyword evidence="2" id="KW-0472">Membrane</keyword>
<dbReference type="Gene3D" id="1.10.10.1200">
    <property type="entry name" value="MAGE homology domain, winged helix WH1 motif"/>
    <property type="match status" value="1"/>
</dbReference>
<evidence type="ECO:0000259" key="3">
    <source>
        <dbReference type="Pfam" id="PF01454"/>
    </source>
</evidence>
<feature type="non-terminal residue" evidence="4">
    <location>
        <position position="307"/>
    </location>
</feature>
<reference evidence="4 5" key="1">
    <citation type="journal article" date="2018" name="Front. Microbiol.">
        <title>Prospects for Fungal Bioremediation of Acidic Radioactive Waste Sites: Characterization and Genome Sequence of Rhodotorula taiwanensis MD1149.</title>
        <authorList>
            <person name="Tkavc R."/>
            <person name="Matrosova V.Y."/>
            <person name="Grichenko O.E."/>
            <person name="Gostincar C."/>
            <person name="Volpe R.P."/>
            <person name="Klimenkova P."/>
            <person name="Gaidamakova E.K."/>
            <person name="Zhou C.E."/>
            <person name="Stewart B.J."/>
            <person name="Lyman M.G."/>
            <person name="Malfatti S.A."/>
            <person name="Rubinfeld B."/>
            <person name="Courtot M."/>
            <person name="Singh J."/>
            <person name="Dalgard C.L."/>
            <person name="Hamilton T."/>
            <person name="Frey K.G."/>
            <person name="Gunde-Cimerman N."/>
            <person name="Dugan L."/>
            <person name="Daly M.J."/>
        </authorList>
    </citation>
    <scope>NUCLEOTIDE SEQUENCE [LARGE SCALE GENOMIC DNA]</scope>
    <source>
        <strain evidence="4 5">MD1149</strain>
    </source>
</reference>
<name>A0A2S5B2D9_9BASI</name>
<dbReference type="STRING" id="741276.A0A2S5B2D9"/>
<dbReference type="PANTHER" id="PTHR11736">
    <property type="entry name" value="MELANOMA-ASSOCIATED ANTIGEN MAGE ANTIGEN"/>
    <property type="match status" value="1"/>
</dbReference>
<proteinExistence type="predicted"/>
<dbReference type="InterPro" id="IPR037445">
    <property type="entry name" value="MAGE"/>
</dbReference>
<feature type="compositionally biased region" description="Low complexity" evidence="1">
    <location>
        <begin position="55"/>
        <end position="66"/>
    </location>
</feature>
<dbReference type="Pfam" id="PF01454">
    <property type="entry name" value="MAGE"/>
    <property type="match status" value="1"/>
</dbReference>
<feature type="compositionally biased region" description="Basic residues" evidence="1">
    <location>
        <begin position="36"/>
        <end position="54"/>
    </location>
</feature>
<evidence type="ECO:0000313" key="4">
    <source>
        <dbReference type="EMBL" id="POY70952.1"/>
    </source>
</evidence>
<dbReference type="GO" id="GO:0005634">
    <property type="term" value="C:nucleus"/>
    <property type="evidence" value="ECO:0007669"/>
    <property type="project" value="TreeGrafter"/>
</dbReference>
<keyword evidence="2" id="KW-0812">Transmembrane</keyword>
<feature type="compositionally biased region" description="Basic residues" evidence="1">
    <location>
        <begin position="1"/>
        <end position="13"/>
    </location>
</feature>
<feature type="domain" description="MAGE" evidence="3">
    <location>
        <begin position="100"/>
        <end position="292"/>
    </location>
</feature>
<dbReference type="InterPro" id="IPR041899">
    <property type="entry name" value="MAGE_WH2"/>
</dbReference>
<feature type="transmembrane region" description="Helical" evidence="2">
    <location>
        <begin position="254"/>
        <end position="274"/>
    </location>
</feature>
<protein>
    <recommendedName>
        <fullName evidence="3">MAGE domain-containing protein</fullName>
    </recommendedName>
</protein>
<dbReference type="PANTHER" id="PTHR11736:SF14">
    <property type="entry name" value="NSE3 HOMOLOG, SMC5-SMC6 COMPLEX COMPONENT"/>
    <property type="match status" value="1"/>
</dbReference>
<dbReference type="InterPro" id="IPR002190">
    <property type="entry name" value="MHD_dom"/>
</dbReference>
<keyword evidence="2" id="KW-1133">Transmembrane helix</keyword>